<proteinExistence type="predicted"/>
<feature type="region of interest" description="Disordered" evidence="1">
    <location>
        <begin position="1"/>
        <end position="50"/>
    </location>
</feature>
<accession>A0ABT0S4L7</accession>
<comment type="caution">
    <text evidence="2">The sequence shown here is derived from an EMBL/GenBank/DDBJ whole genome shotgun (WGS) entry which is preliminary data.</text>
</comment>
<evidence type="ECO:0000313" key="2">
    <source>
        <dbReference type="EMBL" id="MCL6730551.1"/>
    </source>
</evidence>
<dbReference type="EMBL" id="JAMGBE010000003">
    <property type="protein sequence ID" value="MCL6730551.1"/>
    <property type="molecule type" value="Genomic_DNA"/>
</dbReference>
<dbReference type="RefSeq" id="WP_249832031.1">
    <property type="nucleotide sequence ID" value="NZ_JAMGBE010000003.1"/>
</dbReference>
<protein>
    <submittedName>
        <fullName evidence="2">Uncharacterized protein</fullName>
    </submittedName>
</protein>
<gene>
    <name evidence="2" type="ORF">LZ538_10890</name>
</gene>
<dbReference type="Proteomes" id="UP001165342">
    <property type="component" value="Unassembled WGS sequence"/>
</dbReference>
<evidence type="ECO:0000256" key="1">
    <source>
        <dbReference type="SAM" id="MobiDB-lite"/>
    </source>
</evidence>
<name>A0ABT0S4L7_9SPHN</name>
<evidence type="ECO:0000313" key="3">
    <source>
        <dbReference type="Proteomes" id="UP001165342"/>
    </source>
</evidence>
<keyword evidence="3" id="KW-1185">Reference proteome</keyword>
<organism evidence="2 3">
    <name type="scientific">Sphingomonas hankyongi</name>
    <dbReference type="NCBI Taxonomy" id="2908209"/>
    <lineage>
        <taxon>Bacteria</taxon>
        <taxon>Pseudomonadati</taxon>
        <taxon>Pseudomonadota</taxon>
        <taxon>Alphaproteobacteria</taxon>
        <taxon>Sphingomonadales</taxon>
        <taxon>Sphingomonadaceae</taxon>
        <taxon>Sphingomonas</taxon>
    </lineage>
</organism>
<sequence>MTDDREKISNGPNERAIDENIAGTGPGIPDDALAPGEELPQPPTDEQVEKAAEALGIRTERDTLPLEGE</sequence>
<reference evidence="2" key="1">
    <citation type="submission" date="2022-05" db="EMBL/GenBank/DDBJ databases">
        <authorList>
            <person name="Jo J.-H."/>
            <person name="Im W.-T."/>
        </authorList>
    </citation>
    <scope>NUCLEOTIDE SEQUENCE</scope>
    <source>
        <strain evidence="2">SE220</strain>
    </source>
</reference>